<comment type="caution">
    <text evidence="2">The sequence shown here is derived from an EMBL/GenBank/DDBJ whole genome shotgun (WGS) entry which is preliminary data.</text>
</comment>
<gene>
    <name evidence="2" type="ORF">EIC27_00090</name>
</gene>
<evidence type="ECO:0000313" key="2">
    <source>
        <dbReference type="EMBL" id="RST72644.1"/>
    </source>
</evidence>
<protein>
    <recommendedName>
        <fullName evidence="4">AsmA family protein</fullName>
    </recommendedName>
</protein>
<proteinExistence type="predicted"/>
<accession>A0A3S0ACE9</accession>
<keyword evidence="1" id="KW-1133">Transmembrane helix</keyword>
<dbReference type="AlphaFoldDB" id="A0A3S0ACE9"/>
<dbReference type="RefSeq" id="WP_126044133.1">
    <property type="nucleotide sequence ID" value="NZ_RXFM01000001.1"/>
</dbReference>
<keyword evidence="3" id="KW-1185">Reference proteome</keyword>
<dbReference type="EMBL" id="RXFM01000001">
    <property type="protein sequence ID" value="RST72644.1"/>
    <property type="molecule type" value="Genomic_DNA"/>
</dbReference>
<name>A0A3S0ACE9_9RICK</name>
<dbReference type="Proteomes" id="UP000279470">
    <property type="component" value="Unassembled WGS sequence"/>
</dbReference>
<keyword evidence="1" id="KW-0812">Transmembrane</keyword>
<sequence length="470" mass="54938">MLKIKKLLKVISILATLLLGIHIIVIQWNLNFLFPQIQNYFDQNYSVKFKLYGEIKLKILPYPKVSITNIRYTDNENINDVFIPKAQVKINLFKIFNKNELLDLYNISLYNAKIKIVDLDNDEYYNILKQYISKSGKHSSKVFFKDAELEFIDKDTALSVRKLNNLSFTFSNSYNHHLDLNSTFYLNQDKYFLYISSDDLDKDLNPDDITISLQHNMLHFITQLSRDAKVNKLRGVANLHFHNQKDNLSSDFKKLIGQQNFKKVSADIEFDEQSLRVSNFTTNADDINNISGEAKYYRESNILDVKLLIDKLNIDKLFNKYYGNNDEEKIKFNTIDILDFLTKRNDFKFSKLITLSTKLNVKNITLNNDNIQNLKLDFSSWPSVQTKYSKILVNNLSMLLPGNTEIITNGIISNSTVPTYRGEINVISQNPKEYMDWRFNKKMSEEFNNSTVSIKSDIVLMPYVFQLYNT</sequence>
<evidence type="ECO:0000256" key="1">
    <source>
        <dbReference type="SAM" id="Phobius"/>
    </source>
</evidence>
<evidence type="ECO:0000313" key="3">
    <source>
        <dbReference type="Proteomes" id="UP000279470"/>
    </source>
</evidence>
<keyword evidence="1" id="KW-0472">Membrane</keyword>
<organism evidence="2 3">
    <name type="scientific">Candidatus Aquarickettsia rohweri</name>
    <dbReference type="NCBI Taxonomy" id="2602574"/>
    <lineage>
        <taxon>Bacteria</taxon>
        <taxon>Pseudomonadati</taxon>
        <taxon>Pseudomonadota</taxon>
        <taxon>Alphaproteobacteria</taxon>
        <taxon>Rickettsiales</taxon>
        <taxon>Candidatus Midichloriaceae</taxon>
        <taxon>Candidatus Aquarickettsia</taxon>
    </lineage>
</organism>
<evidence type="ECO:0008006" key="4">
    <source>
        <dbReference type="Google" id="ProtNLM"/>
    </source>
</evidence>
<feature type="transmembrane region" description="Helical" evidence="1">
    <location>
        <begin position="7"/>
        <end position="30"/>
    </location>
</feature>
<reference evidence="3" key="1">
    <citation type="submission" date="2018-11" db="EMBL/GenBank/DDBJ databases">
        <title>Phylogenetic, genomic, and biogeographic characterization of a novel and ubiquitous marine invertebrate-associated Rickettsiales parasite, Candidatus Marinoinvertebrata rohwerii, gen. nov., sp. nov.</title>
        <authorList>
            <person name="Klinges J.G."/>
            <person name="Rosales S.M."/>
            <person name="Mcminds R."/>
            <person name="Shaver E.C."/>
            <person name="Shantz A."/>
            <person name="Peters E.C."/>
            <person name="Burkepile D.E."/>
            <person name="Silliman B.R."/>
            <person name="Vega Thurber R.L."/>
        </authorList>
    </citation>
    <scope>NUCLEOTIDE SEQUENCE [LARGE SCALE GENOMIC DNA]</scope>
    <source>
        <strain evidence="3">a_cerv_44</strain>
    </source>
</reference>